<dbReference type="PROSITE" id="PS00028">
    <property type="entry name" value="ZINC_FINGER_C2H2_1"/>
    <property type="match status" value="9"/>
</dbReference>
<dbReference type="SUPFAM" id="SSF57667">
    <property type="entry name" value="beta-beta-alpha zinc fingers"/>
    <property type="match status" value="5"/>
</dbReference>
<dbReference type="InterPro" id="IPR050752">
    <property type="entry name" value="C2H2-ZF_domain"/>
</dbReference>
<organism evidence="13 14">
    <name type="scientific">Tenebrio molitor</name>
    <name type="common">Yellow mealworm beetle</name>
    <dbReference type="NCBI Taxonomy" id="7067"/>
    <lineage>
        <taxon>Eukaryota</taxon>
        <taxon>Metazoa</taxon>
        <taxon>Ecdysozoa</taxon>
        <taxon>Arthropoda</taxon>
        <taxon>Hexapoda</taxon>
        <taxon>Insecta</taxon>
        <taxon>Pterygota</taxon>
        <taxon>Neoptera</taxon>
        <taxon>Endopterygota</taxon>
        <taxon>Coleoptera</taxon>
        <taxon>Polyphaga</taxon>
        <taxon>Cucujiformia</taxon>
        <taxon>Tenebrionidae</taxon>
        <taxon>Tenebrio</taxon>
    </lineage>
</organism>
<evidence type="ECO:0000256" key="10">
    <source>
        <dbReference type="PROSITE-ProRule" id="PRU00042"/>
    </source>
</evidence>
<feature type="domain" description="C2H2-type" evidence="12">
    <location>
        <begin position="414"/>
        <end position="441"/>
    </location>
</feature>
<sequence length="501" mass="57759">MKILSQDEPEAKQLIAMFTSITNFEWITSEKVASCLCNECESALETAYRFQRKCKESNDIIMKELEEDCLQCEEVETQREDSGDEGVKDVTIIKKNKSRVREFSAEEVNQAIYEYKQKQSDGGFTCIVCHYVLATLRALSCHMSQTHKEVYNDWCYICNQTYQDVAEHRRTHTGLVESCRFCNKKIKKKHFVEHLRIHSSVRLFECRVCARGFLTNSSLQSHYNLRHDKTKENVRSSIKKDDSDEDDSSRHDFCEKKVRSLPVQVKSEEEESQAHVCNICNKELKSDGGLKKHLKLHRGDNPHKCSYCGKPHKSRGQLLDHERTHTGEKPYICNVCGKGFAQSGALGTHMKLHTGRPEVCKICQKRFCRPSELKLHLRKHSGEKPFLCTDCGKTFVQKSHLMEHIKTHSDVRPHKCSYCEKAFKQKSLLTSHLQIHSGYKPFQCSLCAYACFKSYRLQQHMKSHNSDVKKDKVHVCPVCQKGFVTQAMLNSHVTSSHNAIL</sequence>
<feature type="domain" description="C2H2-type" evidence="12">
    <location>
        <begin position="386"/>
        <end position="413"/>
    </location>
</feature>
<dbReference type="FunFam" id="3.30.160.60:FF:000145">
    <property type="entry name" value="Zinc finger protein 574"/>
    <property type="match status" value="1"/>
</dbReference>
<dbReference type="GO" id="GO:0000981">
    <property type="term" value="F:DNA-binding transcription factor activity, RNA polymerase II-specific"/>
    <property type="evidence" value="ECO:0007669"/>
    <property type="project" value="TreeGrafter"/>
</dbReference>
<reference evidence="13" key="2">
    <citation type="submission" date="2021-08" db="EMBL/GenBank/DDBJ databases">
        <authorList>
            <person name="Eriksson T."/>
        </authorList>
    </citation>
    <scope>NUCLEOTIDE SEQUENCE</scope>
    <source>
        <strain evidence="13">Stoneville</strain>
        <tissue evidence="13">Whole head</tissue>
    </source>
</reference>
<gene>
    <name evidence="13" type="ORF">GEV33_013700</name>
</gene>
<evidence type="ECO:0000256" key="3">
    <source>
        <dbReference type="ARBA" id="ARBA00022737"/>
    </source>
</evidence>
<evidence type="ECO:0000256" key="2">
    <source>
        <dbReference type="ARBA" id="ARBA00022723"/>
    </source>
</evidence>
<keyword evidence="5" id="KW-0862">Zinc</keyword>
<keyword evidence="4 10" id="KW-0863">Zinc-finger</keyword>
<dbReference type="Proteomes" id="UP000719412">
    <property type="component" value="Unassembled WGS sequence"/>
</dbReference>
<dbReference type="GO" id="GO:0005634">
    <property type="term" value="C:nucleus"/>
    <property type="evidence" value="ECO:0007669"/>
    <property type="project" value="UniProtKB-SubCell"/>
</dbReference>
<dbReference type="InterPro" id="IPR036236">
    <property type="entry name" value="Znf_C2H2_sf"/>
</dbReference>
<dbReference type="SMART" id="SM00355">
    <property type="entry name" value="ZnF_C2H2"/>
    <property type="match status" value="11"/>
</dbReference>
<dbReference type="PANTHER" id="PTHR24384:SF189">
    <property type="entry name" value="C2H2-TYPE DOMAIN-CONTAINING PROTEIN-RELATED"/>
    <property type="match status" value="1"/>
</dbReference>
<comment type="subcellular location">
    <subcellularLocation>
        <location evidence="1">Nucleus</location>
    </subcellularLocation>
</comment>
<evidence type="ECO:0000313" key="14">
    <source>
        <dbReference type="Proteomes" id="UP000719412"/>
    </source>
</evidence>
<evidence type="ECO:0000256" key="11">
    <source>
        <dbReference type="SAM" id="MobiDB-lite"/>
    </source>
</evidence>
<evidence type="ECO:0000256" key="1">
    <source>
        <dbReference type="ARBA" id="ARBA00004123"/>
    </source>
</evidence>
<evidence type="ECO:0000256" key="7">
    <source>
        <dbReference type="ARBA" id="ARBA00023125"/>
    </source>
</evidence>
<name>A0A8J6H739_TENMO</name>
<dbReference type="Gene3D" id="3.30.160.60">
    <property type="entry name" value="Classic Zinc Finger"/>
    <property type="match status" value="8"/>
</dbReference>
<evidence type="ECO:0000259" key="12">
    <source>
        <dbReference type="PROSITE" id="PS50157"/>
    </source>
</evidence>
<comment type="caution">
    <text evidence="13">The sequence shown here is derived from an EMBL/GenBank/DDBJ whole genome shotgun (WGS) entry which is preliminary data.</text>
</comment>
<keyword evidence="2" id="KW-0479">Metal-binding</keyword>
<feature type="domain" description="C2H2-type" evidence="12">
    <location>
        <begin position="474"/>
        <end position="497"/>
    </location>
</feature>
<feature type="domain" description="C2H2-type" evidence="12">
    <location>
        <begin position="303"/>
        <end position="330"/>
    </location>
</feature>
<feature type="region of interest" description="Disordered" evidence="11">
    <location>
        <begin position="229"/>
        <end position="251"/>
    </location>
</feature>
<proteinExistence type="predicted"/>
<feature type="domain" description="C2H2-type" evidence="12">
    <location>
        <begin position="358"/>
        <end position="385"/>
    </location>
</feature>
<dbReference type="FunFam" id="3.30.160.60:FF:001157">
    <property type="entry name" value="Zinc finger protein 793"/>
    <property type="match status" value="1"/>
</dbReference>
<evidence type="ECO:0000256" key="6">
    <source>
        <dbReference type="ARBA" id="ARBA00023015"/>
    </source>
</evidence>
<dbReference type="FunFam" id="3.30.160.60:FF:002343">
    <property type="entry name" value="Zinc finger protein 33A"/>
    <property type="match status" value="1"/>
</dbReference>
<dbReference type="EMBL" id="JABDTM020028349">
    <property type="protein sequence ID" value="KAH0809096.1"/>
    <property type="molecule type" value="Genomic_DNA"/>
</dbReference>
<reference evidence="13" key="1">
    <citation type="journal article" date="2020" name="J Insects Food Feed">
        <title>The yellow mealworm (Tenebrio molitor) genome: a resource for the emerging insects as food and feed industry.</title>
        <authorList>
            <person name="Eriksson T."/>
            <person name="Andere A."/>
            <person name="Kelstrup H."/>
            <person name="Emery V."/>
            <person name="Picard C."/>
        </authorList>
    </citation>
    <scope>NUCLEOTIDE SEQUENCE</scope>
    <source>
        <strain evidence="13">Stoneville</strain>
        <tissue evidence="13">Whole head</tissue>
    </source>
</reference>
<keyword evidence="8" id="KW-0804">Transcription</keyword>
<keyword evidence="7" id="KW-0238">DNA-binding</keyword>
<feature type="domain" description="C2H2-type" evidence="12">
    <location>
        <begin position="204"/>
        <end position="232"/>
    </location>
</feature>
<evidence type="ECO:0000313" key="13">
    <source>
        <dbReference type="EMBL" id="KAH0809096.1"/>
    </source>
</evidence>
<dbReference type="Pfam" id="PF00096">
    <property type="entry name" value="zf-C2H2"/>
    <property type="match status" value="5"/>
</dbReference>
<evidence type="ECO:0000256" key="9">
    <source>
        <dbReference type="ARBA" id="ARBA00023242"/>
    </source>
</evidence>
<evidence type="ECO:0000256" key="8">
    <source>
        <dbReference type="ARBA" id="ARBA00023163"/>
    </source>
</evidence>
<dbReference type="Pfam" id="PF13912">
    <property type="entry name" value="zf-C2H2_6"/>
    <property type="match status" value="1"/>
</dbReference>
<protein>
    <recommendedName>
        <fullName evidence="12">C2H2-type domain-containing protein</fullName>
    </recommendedName>
</protein>
<dbReference type="PANTHER" id="PTHR24384">
    <property type="entry name" value="FINGER PUTATIVE TRANSCRIPTION FACTOR FAMILY-RELATED"/>
    <property type="match status" value="1"/>
</dbReference>
<dbReference type="InterPro" id="IPR013087">
    <property type="entry name" value="Znf_C2H2_type"/>
</dbReference>
<dbReference type="GO" id="GO:0008270">
    <property type="term" value="F:zinc ion binding"/>
    <property type="evidence" value="ECO:0007669"/>
    <property type="project" value="UniProtKB-KW"/>
</dbReference>
<keyword evidence="9" id="KW-0539">Nucleus</keyword>
<keyword evidence="14" id="KW-1185">Reference proteome</keyword>
<evidence type="ECO:0000256" key="4">
    <source>
        <dbReference type="ARBA" id="ARBA00022771"/>
    </source>
</evidence>
<dbReference type="GO" id="GO:0000978">
    <property type="term" value="F:RNA polymerase II cis-regulatory region sequence-specific DNA binding"/>
    <property type="evidence" value="ECO:0007669"/>
    <property type="project" value="TreeGrafter"/>
</dbReference>
<dbReference type="PROSITE" id="PS50157">
    <property type="entry name" value="ZINC_FINGER_C2H2_2"/>
    <property type="match status" value="9"/>
</dbReference>
<feature type="domain" description="C2H2-type" evidence="12">
    <location>
        <begin position="275"/>
        <end position="302"/>
    </location>
</feature>
<feature type="domain" description="C2H2-type" evidence="12">
    <location>
        <begin position="331"/>
        <end position="358"/>
    </location>
</feature>
<keyword evidence="6" id="KW-0805">Transcription regulation</keyword>
<evidence type="ECO:0000256" key="5">
    <source>
        <dbReference type="ARBA" id="ARBA00022833"/>
    </source>
</evidence>
<feature type="domain" description="C2H2-type" evidence="12">
    <location>
        <begin position="442"/>
        <end position="469"/>
    </location>
</feature>
<accession>A0A8J6H739</accession>
<keyword evidence="3" id="KW-0677">Repeat</keyword>
<dbReference type="AlphaFoldDB" id="A0A8J6H739"/>